<dbReference type="Pfam" id="PF04434">
    <property type="entry name" value="SWIM"/>
    <property type="match status" value="1"/>
</dbReference>
<protein>
    <submittedName>
        <fullName evidence="4">SWIM zinc finger</fullName>
    </submittedName>
</protein>
<keyword evidence="1" id="KW-0479">Metal-binding</keyword>
<accession>A0A1I2Z3C9</accession>
<evidence type="ECO:0000256" key="1">
    <source>
        <dbReference type="PROSITE-ProRule" id="PRU00325"/>
    </source>
</evidence>
<feature type="domain" description="SWIM-type" evidence="3">
    <location>
        <begin position="52"/>
        <end position="85"/>
    </location>
</feature>
<dbReference type="PROSITE" id="PS50966">
    <property type="entry name" value="ZF_SWIM"/>
    <property type="match status" value="1"/>
</dbReference>
<reference evidence="5" key="1">
    <citation type="submission" date="2016-10" db="EMBL/GenBank/DDBJ databases">
        <authorList>
            <person name="Varghese N."/>
            <person name="Submissions S."/>
        </authorList>
    </citation>
    <scope>NUCLEOTIDE SEQUENCE [LARGE SCALE GENOMIC DNA]</scope>
    <source>
        <strain evidence="5">LP51</strain>
    </source>
</reference>
<evidence type="ECO:0000313" key="5">
    <source>
        <dbReference type="Proteomes" id="UP000198724"/>
    </source>
</evidence>
<dbReference type="EMBL" id="FOOT01000011">
    <property type="protein sequence ID" value="SFH32377.1"/>
    <property type="molecule type" value="Genomic_DNA"/>
</dbReference>
<evidence type="ECO:0000313" key="4">
    <source>
        <dbReference type="EMBL" id="SFH32377.1"/>
    </source>
</evidence>
<proteinExistence type="predicted"/>
<evidence type="ECO:0000256" key="2">
    <source>
        <dbReference type="SAM" id="MobiDB-lite"/>
    </source>
</evidence>
<name>A0A1I2Z3C9_9BACT</name>
<feature type="region of interest" description="Disordered" evidence="2">
    <location>
        <begin position="111"/>
        <end position="140"/>
    </location>
</feature>
<dbReference type="GO" id="GO:0008270">
    <property type="term" value="F:zinc ion binding"/>
    <property type="evidence" value="ECO:0007669"/>
    <property type="project" value="UniProtKB-KW"/>
</dbReference>
<dbReference type="AlphaFoldDB" id="A0A1I2Z3C9"/>
<dbReference type="Proteomes" id="UP000198724">
    <property type="component" value="Unassembled WGS sequence"/>
</dbReference>
<keyword evidence="1" id="KW-0863">Zinc-finger</keyword>
<dbReference type="RefSeq" id="WP_092105247.1">
    <property type="nucleotide sequence ID" value="NZ_FOOT01000011.1"/>
</dbReference>
<evidence type="ECO:0000259" key="3">
    <source>
        <dbReference type="PROSITE" id="PS50966"/>
    </source>
</evidence>
<keyword evidence="5" id="KW-1185">Reference proteome</keyword>
<gene>
    <name evidence="4" type="ORF">SAMN05421739_11147</name>
</gene>
<dbReference type="STRING" id="1436961.SAMN05421739_11147"/>
<feature type="compositionally biased region" description="Basic and acidic residues" evidence="2">
    <location>
        <begin position="117"/>
        <end position="140"/>
    </location>
</feature>
<dbReference type="InterPro" id="IPR007527">
    <property type="entry name" value="Znf_SWIM"/>
</dbReference>
<keyword evidence="1" id="KW-0862">Zinc</keyword>
<organism evidence="4 5">
    <name type="scientific">Pontibacter chinhatensis</name>
    <dbReference type="NCBI Taxonomy" id="1436961"/>
    <lineage>
        <taxon>Bacteria</taxon>
        <taxon>Pseudomonadati</taxon>
        <taxon>Bacteroidota</taxon>
        <taxon>Cytophagia</taxon>
        <taxon>Cytophagales</taxon>
        <taxon>Hymenobacteraceae</taxon>
        <taxon>Pontibacter</taxon>
    </lineage>
</organism>
<dbReference type="OrthoDB" id="9816340at2"/>
<sequence length="438" mass="49059">MTLTEDQIIQLAPDNASVKAGQQLANQAKWVSRYVHEQAMWGDCQGSGKNPYRTMVDLQQIAFKCSCPSRKFPCKHGLGLLFLYARQPGIFTSAETLEPQVAEWLHKRENQATAKAPKADKNGKPVDTKAQEKRAEGRDRKVAAGMEELRTWLKDLVRHGISHVPAEAYTFNKNIVARMVDAQAPAVAGNLRRLSDLNYYQDGWQKPFLHSISSLYLLSEAYQRLPSLDEALQADVRTLIGWNIPKEQVLLRDGVLDQWAVLAKIYETEERLSVEQVWLYGYQHQRFALLLNFYGPGQAPQHNLVPGTLLEAELVFYPSASPLRALIRQQGAASKAVPLPDAGPFTSLLTKVTQTLAVQPFATQHPFMGSTVRILYQNQSWQLTDAASNCLPLLNADTDGWRTLAITGGAPCTAFLLYEPAGVRLLAFWFDNQFYTLT</sequence>